<proteinExistence type="predicted"/>
<dbReference type="Proteomes" id="UP001064489">
    <property type="component" value="Chromosome 8"/>
</dbReference>
<organism evidence="1 2">
    <name type="scientific">Acer negundo</name>
    <name type="common">Box elder</name>
    <dbReference type="NCBI Taxonomy" id="4023"/>
    <lineage>
        <taxon>Eukaryota</taxon>
        <taxon>Viridiplantae</taxon>
        <taxon>Streptophyta</taxon>
        <taxon>Embryophyta</taxon>
        <taxon>Tracheophyta</taxon>
        <taxon>Spermatophyta</taxon>
        <taxon>Magnoliopsida</taxon>
        <taxon>eudicotyledons</taxon>
        <taxon>Gunneridae</taxon>
        <taxon>Pentapetalae</taxon>
        <taxon>rosids</taxon>
        <taxon>malvids</taxon>
        <taxon>Sapindales</taxon>
        <taxon>Sapindaceae</taxon>
        <taxon>Hippocastanoideae</taxon>
        <taxon>Acereae</taxon>
        <taxon>Acer</taxon>
    </lineage>
</organism>
<accession>A0AAD5NMP5</accession>
<protein>
    <submittedName>
        <fullName evidence="1">Uncharacterized protein</fullName>
    </submittedName>
</protein>
<reference evidence="1" key="1">
    <citation type="journal article" date="2022" name="Plant J.">
        <title>Strategies of tolerance reflected in two North American maple genomes.</title>
        <authorList>
            <person name="McEvoy S.L."/>
            <person name="Sezen U.U."/>
            <person name="Trouern-Trend A."/>
            <person name="McMahon S.M."/>
            <person name="Schaberg P.G."/>
            <person name="Yang J."/>
            <person name="Wegrzyn J.L."/>
            <person name="Swenson N.G."/>
        </authorList>
    </citation>
    <scope>NUCLEOTIDE SEQUENCE</scope>
    <source>
        <strain evidence="1">91603</strain>
    </source>
</reference>
<sequence>MSKRGVIGEFSTLFGVNILEDFISIGTTVPRKRMPLLFGIIERTDQDIHGIANELRCIGTKRLPLKFKGYMGEARQAVFEIKSGVGILQIIKLLLSERPNCNVKMDVNAMNGGGGLTQSTNVT</sequence>
<keyword evidence="2" id="KW-1185">Reference proteome</keyword>
<reference evidence="1" key="2">
    <citation type="submission" date="2023-02" db="EMBL/GenBank/DDBJ databases">
        <authorList>
            <person name="Swenson N.G."/>
            <person name="Wegrzyn J.L."/>
            <person name="Mcevoy S.L."/>
        </authorList>
    </citation>
    <scope>NUCLEOTIDE SEQUENCE</scope>
    <source>
        <strain evidence="1">91603</strain>
        <tissue evidence="1">Leaf</tissue>
    </source>
</reference>
<name>A0AAD5NMP5_ACENE</name>
<dbReference type="AlphaFoldDB" id="A0AAD5NMP5"/>
<comment type="caution">
    <text evidence="1">The sequence shown here is derived from an EMBL/GenBank/DDBJ whole genome shotgun (WGS) entry which is preliminary data.</text>
</comment>
<evidence type="ECO:0000313" key="2">
    <source>
        <dbReference type="Proteomes" id="UP001064489"/>
    </source>
</evidence>
<dbReference type="EMBL" id="JAJSOW010000103">
    <property type="protein sequence ID" value="KAI9173374.1"/>
    <property type="molecule type" value="Genomic_DNA"/>
</dbReference>
<gene>
    <name evidence="1" type="ORF">LWI28_000425</name>
</gene>
<evidence type="ECO:0000313" key="1">
    <source>
        <dbReference type="EMBL" id="KAI9173374.1"/>
    </source>
</evidence>